<gene>
    <name evidence="2" type="ORF">NDU88_004355</name>
</gene>
<proteinExistence type="predicted"/>
<protein>
    <submittedName>
        <fullName evidence="2">Uncharacterized protein</fullName>
    </submittedName>
</protein>
<comment type="caution">
    <text evidence="2">The sequence shown here is derived from an EMBL/GenBank/DDBJ whole genome shotgun (WGS) entry which is preliminary data.</text>
</comment>
<feature type="region of interest" description="Disordered" evidence="1">
    <location>
        <begin position="1"/>
        <end position="53"/>
    </location>
</feature>
<evidence type="ECO:0000256" key="1">
    <source>
        <dbReference type="SAM" id="MobiDB-lite"/>
    </source>
</evidence>
<evidence type="ECO:0000313" key="2">
    <source>
        <dbReference type="EMBL" id="KAJ1125942.1"/>
    </source>
</evidence>
<dbReference type="AlphaFoldDB" id="A0AAV7PFE8"/>
<name>A0AAV7PFE8_PLEWA</name>
<dbReference type="Proteomes" id="UP001066276">
    <property type="component" value="Chromosome 7"/>
</dbReference>
<sequence>MGTFDPTVEAGTSGGIMIPFPPGIPWRVTPPGMRSPSQKGLTGKEPRYTHSPLGLQKRFSAGREIIADQQ</sequence>
<accession>A0AAV7PFE8</accession>
<evidence type="ECO:0000313" key="3">
    <source>
        <dbReference type="Proteomes" id="UP001066276"/>
    </source>
</evidence>
<reference evidence="2" key="1">
    <citation type="journal article" date="2022" name="bioRxiv">
        <title>Sequencing and chromosome-scale assembly of the giantPleurodeles waltlgenome.</title>
        <authorList>
            <person name="Brown T."/>
            <person name="Elewa A."/>
            <person name="Iarovenko S."/>
            <person name="Subramanian E."/>
            <person name="Araus A.J."/>
            <person name="Petzold A."/>
            <person name="Susuki M."/>
            <person name="Suzuki K.-i.T."/>
            <person name="Hayashi T."/>
            <person name="Toyoda A."/>
            <person name="Oliveira C."/>
            <person name="Osipova E."/>
            <person name="Leigh N.D."/>
            <person name="Simon A."/>
            <person name="Yun M.H."/>
        </authorList>
    </citation>
    <scope>NUCLEOTIDE SEQUENCE</scope>
    <source>
        <strain evidence="2">20211129_DDA</strain>
        <tissue evidence="2">Liver</tissue>
    </source>
</reference>
<dbReference type="EMBL" id="JANPWB010000011">
    <property type="protein sequence ID" value="KAJ1125942.1"/>
    <property type="molecule type" value="Genomic_DNA"/>
</dbReference>
<organism evidence="2 3">
    <name type="scientific">Pleurodeles waltl</name>
    <name type="common">Iberian ribbed newt</name>
    <dbReference type="NCBI Taxonomy" id="8319"/>
    <lineage>
        <taxon>Eukaryota</taxon>
        <taxon>Metazoa</taxon>
        <taxon>Chordata</taxon>
        <taxon>Craniata</taxon>
        <taxon>Vertebrata</taxon>
        <taxon>Euteleostomi</taxon>
        <taxon>Amphibia</taxon>
        <taxon>Batrachia</taxon>
        <taxon>Caudata</taxon>
        <taxon>Salamandroidea</taxon>
        <taxon>Salamandridae</taxon>
        <taxon>Pleurodelinae</taxon>
        <taxon>Pleurodeles</taxon>
    </lineage>
</organism>
<keyword evidence="3" id="KW-1185">Reference proteome</keyword>